<accession>A0ABV5JFZ2</accession>
<dbReference type="Proteomes" id="UP001589683">
    <property type="component" value="Unassembled WGS sequence"/>
</dbReference>
<dbReference type="EMBL" id="JBHMEA010000039">
    <property type="protein sequence ID" value="MFB9232391.1"/>
    <property type="molecule type" value="Genomic_DNA"/>
</dbReference>
<protein>
    <submittedName>
        <fullName evidence="1">DUF6477 family protein</fullName>
    </submittedName>
</protein>
<gene>
    <name evidence="1" type="ORF">ACFFUT_11405</name>
</gene>
<dbReference type="Pfam" id="PF20083">
    <property type="entry name" value="DUF6477"/>
    <property type="match status" value="1"/>
</dbReference>
<organism evidence="1 2">
    <name type="scientific">Pseudohalocynthiibacter aestuariivivens</name>
    <dbReference type="NCBI Taxonomy" id="1591409"/>
    <lineage>
        <taxon>Bacteria</taxon>
        <taxon>Pseudomonadati</taxon>
        <taxon>Pseudomonadota</taxon>
        <taxon>Alphaproteobacteria</taxon>
        <taxon>Rhodobacterales</taxon>
        <taxon>Paracoccaceae</taxon>
        <taxon>Pseudohalocynthiibacter</taxon>
    </lineage>
</organism>
<evidence type="ECO:0000313" key="2">
    <source>
        <dbReference type="Proteomes" id="UP001589683"/>
    </source>
</evidence>
<reference evidence="1 2" key="1">
    <citation type="submission" date="2024-09" db="EMBL/GenBank/DDBJ databases">
        <authorList>
            <person name="Sun Q."/>
            <person name="Mori K."/>
        </authorList>
    </citation>
    <scope>NUCLEOTIDE SEQUENCE [LARGE SCALE GENOMIC DNA]</scope>
    <source>
        <strain evidence="1 2">CECT 8726</strain>
    </source>
</reference>
<proteinExistence type="predicted"/>
<evidence type="ECO:0000313" key="1">
    <source>
        <dbReference type="EMBL" id="MFB9232391.1"/>
    </source>
</evidence>
<sequence>MSDLMKILKSLRRPGLLMRAARLGSADYRRERDLRRVLKSRNLPMPETAISNLLSEEDILEEKRKTGDADYSITRHVDIMIALVSEASLVLGKRQAN</sequence>
<comment type="caution">
    <text evidence="1">The sequence shown here is derived from an EMBL/GenBank/DDBJ whole genome shotgun (WGS) entry which is preliminary data.</text>
</comment>
<dbReference type="InterPro" id="IPR045516">
    <property type="entry name" value="DUF6477"/>
</dbReference>
<dbReference type="RefSeq" id="WP_213887973.1">
    <property type="nucleotide sequence ID" value="NZ_JAGFNU010000002.1"/>
</dbReference>
<name>A0ABV5JFZ2_9RHOB</name>
<keyword evidence="2" id="KW-1185">Reference proteome</keyword>